<comment type="caution">
    <text evidence="8">The sequence shown here is derived from an EMBL/GenBank/DDBJ whole genome shotgun (WGS) entry which is preliminary data.</text>
</comment>
<name>A0A3M0BSZ7_9AQUI</name>
<accession>A0A3M0BSZ7</accession>
<dbReference type="Proteomes" id="UP000280842">
    <property type="component" value="Unassembled WGS sequence"/>
</dbReference>
<reference evidence="8 9" key="1">
    <citation type="submission" date="2018-10" db="EMBL/GenBank/DDBJ databases">
        <title>Genomic Encyclopedia of Archaeal and Bacterial Type Strains, Phase II (KMG-II): from individual species to whole genera.</title>
        <authorList>
            <person name="Goeker M."/>
        </authorList>
    </citation>
    <scope>NUCLEOTIDE SEQUENCE [LARGE SCALE GENOMIC DNA]</scope>
    <source>
        <strain evidence="8 9">VM1</strain>
    </source>
</reference>
<protein>
    <submittedName>
        <fullName evidence="8">Fumarase class I alpha subunit</fullName>
    </submittedName>
</protein>
<keyword evidence="2" id="KW-0004">4Fe-4S</keyword>
<dbReference type="EMBL" id="REFO01000010">
    <property type="protein sequence ID" value="RMA97635.1"/>
    <property type="molecule type" value="Genomic_DNA"/>
</dbReference>
<keyword evidence="6" id="KW-0456">Lyase</keyword>
<keyword evidence="5" id="KW-0411">Iron-sulfur</keyword>
<dbReference type="RefSeq" id="WP_121922412.1">
    <property type="nucleotide sequence ID" value="NZ_REFO01000010.1"/>
</dbReference>
<dbReference type="InterPro" id="IPR051208">
    <property type="entry name" value="Class-I_Fumarase/Tartrate_DH"/>
</dbReference>
<dbReference type="GO" id="GO:0016829">
    <property type="term" value="F:lyase activity"/>
    <property type="evidence" value="ECO:0007669"/>
    <property type="project" value="UniProtKB-KW"/>
</dbReference>
<proteinExistence type="inferred from homology"/>
<keyword evidence="9" id="KW-1185">Reference proteome</keyword>
<evidence type="ECO:0000256" key="3">
    <source>
        <dbReference type="ARBA" id="ARBA00022723"/>
    </source>
</evidence>
<evidence type="ECO:0000256" key="4">
    <source>
        <dbReference type="ARBA" id="ARBA00023004"/>
    </source>
</evidence>
<dbReference type="GO" id="GO:0051539">
    <property type="term" value="F:4 iron, 4 sulfur cluster binding"/>
    <property type="evidence" value="ECO:0007669"/>
    <property type="project" value="UniProtKB-KW"/>
</dbReference>
<dbReference type="Pfam" id="PF05681">
    <property type="entry name" value="Fumerase"/>
    <property type="match status" value="1"/>
</dbReference>
<comment type="similarity">
    <text evidence="1">Belongs to the class-I fumarase family.</text>
</comment>
<dbReference type="NCBIfam" id="TIGR00722">
    <property type="entry name" value="ttdA_fumA_fumB"/>
    <property type="match status" value="1"/>
</dbReference>
<keyword evidence="4" id="KW-0408">Iron</keyword>
<feature type="domain" description="Fe-S hydro-lyase tartrate dehydratase alpha-type catalytic" evidence="7">
    <location>
        <begin position="12"/>
        <end position="280"/>
    </location>
</feature>
<keyword evidence="3" id="KW-0479">Metal-binding</keyword>
<evidence type="ECO:0000313" key="8">
    <source>
        <dbReference type="EMBL" id="RMA97635.1"/>
    </source>
</evidence>
<evidence type="ECO:0000256" key="2">
    <source>
        <dbReference type="ARBA" id="ARBA00022485"/>
    </source>
</evidence>
<evidence type="ECO:0000256" key="6">
    <source>
        <dbReference type="ARBA" id="ARBA00023239"/>
    </source>
</evidence>
<evidence type="ECO:0000256" key="5">
    <source>
        <dbReference type="ARBA" id="ARBA00023014"/>
    </source>
</evidence>
<dbReference type="NCBIfam" id="NF004885">
    <property type="entry name" value="PRK06246.1"/>
    <property type="match status" value="1"/>
</dbReference>
<dbReference type="PANTHER" id="PTHR30389:SF17">
    <property type="entry name" value="L(+)-TARTRATE DEHYDRATASE SUBUNIT ALPHA-RELATED"/>
    <property type="match status" value="1"/>
</dbReference>
<sequence length="282" mass="30586">MVREIHANEIKEIVKSLVIDAEYFLPSDFLTAIEKSIEKEESEMGKEILKTILDNAKVAADEEVAYCQDTGYPVFFVDIGQDVHIVGGNITDAINEAVREATKEGYLRASLAYDPIIDRKNTGDNTPALIYYNIVPGDKIKIKFAAKGGGSENQSKQKMLKPSDGWEGVKEFILCAVANAGPNACPPFTVGVGIGGTFDYSAVLAKKALFRHIGERHPDPRIAKLEEELIEEANKLGVGPLGFGGSTTAVDVKIEVAPVHIASLPVAVNIQCHAARHKEIEI</sequence>
<gene>
    <name evidence="8" type="ORF">CLV39_0255</name>
</gene>
<dbReference type="OrthoDB" id="9798978at2"/>
<organism evidence="8 9">
    <name type="scientific">Hydrogenothermus marinus</name>
    <dbReference type="NCBI Taxonomy" id="133270"/>
    <lineage>
        <taxon>Bacteria</taxon>
        <taxon>Pseudomonadati</taxon>
        <taxon>Aquificota</taxon>
        <taxon>Aquificia</taxon>
        <taxon>Aquificales</taxon>
        <taxon>Hydrogenothermaceae</taxon>
        <taxon>Hydrogenothermus</taxon>
    </lineage>
</organism>
<dbReference type="InterPro" id="IPR004646">
    <property type="entry name" value="Fe-S_hydro-lyase_TtdA-typ_cat"/>
</dbReference>
<evidence type="ECO:0000259" key="7">
    <source>
        <dbReference type="Pfam" id="PF05681"/>
    </source>
</evidence>
<dbReference type="PANTHER" id="PTHR30389">
    <property type="entry name" value="FUMARATE HYDRATASE-RELATED"/>
    <property type="match status" value="1"/>
</dbReference>
<evidence type="ECO:0000313" key="9">
    <source>
        <dbReference type="Proteomes" id="UP000280842"/>
    </source>
</evidence>
<dbReference type="GO" id="GO:0046872">
    <property type="term" value="F:metal ion binding"/>
    <property type="evidence" value="ECO:0007669"/>
    <property type="project" value="UniProtKB-KW"/>
</dbReference>
<evidence type="ECO:0000256" key="1">
    <source>
        <dbReference type="ARBA" id="ARBA00008876"/>
    </source>
</evidence>
<dbReference type="AlphaFoldDB" id="A0A3M0BSZ7"/>